<name>A0A8G2FA99_9BACT</name>
<dbReference type="EMBL" id="FQZR01000016">
    <property type="protein sequence ID" value="SHJ76021.1"/>
    <property type="molecule type" value="Genomic_DNA"/>
</dbReference>
<dbReference type="AlphaFoldDB" id="A0A8G2FA99"/>
<proteinExistence type="predicted"/>
<reference evidence="1 2" key="1">
    <citation type="submission" date="2016-11" db="EMBL/GenBank/DDBJ databases">
        <authorList>
            <person name="Varghese N."/>
            <person name="Submissions S."/>
        </authorList>
    </citation>
    <scope>NUCLEOTIDE SEQUENCE [LARGE SCALE GENOMIC DNA]</scope>
    <source>
        <strain evidence="1 2">DSM 17919</strain>
    </source>
</reference>
<comment type="caution">
    <text evidence="1">The sequence shown here is derived from an EMBL/GenBank/DDBJ whole genome shotgun (WGS) entry which is preliminary data.</text>
</comment>
<dbReference type="Proteomes" id="UP000184001">
    <property type="component" value="Unassembled WGS sequence"/>
</dbReference>
<organism evidence="1 2">
    <name type="scientific">Halodesulfovibrio aestuarii</name>
    <dbReference type="NCBI Taxonomy" id="126333"/>
    <lineage>
        <taxon>Bacteria</taxon>
        <taxon>Pseudomonadati</taxon>
        <taxon>Thermodesulfobacteriota</taxon>
        <taxon>Desulfovibrionia</taxon>
        <taxon>Desulfovibrionales</taxon>
        <taxon>Desulfovibrionaceae</taxon>
        <taxon>Halodesulfovibrio</taxon>
    </lineage>
</organism>
<protein>
    <submittedName>
        <fullName evidence="1">Uncharacterized protein</fullName>
    </submittedName>
</protein>
<evidence type="ECO:0000313" key="1">
    <source>
        <dbReference type="EMBL" id="SHJ76021.1"/>
    </source>
</evidence>
<evidence type="ECO:0000313" key="2">
    <source>
        <dbReference type="Proteomes" id="UP000184001"/>
    </source>
</evidence>
<dbReference type="RefSeq" id="WP_019999149.1">
    <property type="nucleotide sequence ID" value="NZ_CP192219.1"/>
</dbReference>
<accession>A0A8G2FA99</accession>
<gene>
    <name evidence="1" type="ORF">SAMN05660830_03159</name>
</gene>
<sequence length="101" mass="11516">MFYCFENGKREDALAGQLWLNEDSENFFDDLVTEGFDPIFCSGNEMLSISVLKMNKQKNSWVVLVKDQFGDTDAYLVESSFDLATLINTFCTLFGNTLTKE</sequence>